<dbReference type="EMBL" id="MU865658">
    <property type="protein sequence ID" value="KAK4220718.1"/>
    <property type="molecule type" value="Genomic_DNA"/>
</dbReference>
<name>A0AAN7BE85_9PEZI</name>
<dbReference type="GO" id="GO:0010181">
    <property type="term" value="F:FMN binding"/>
    <property type="evidence" value="ECO:0007669"/>
    <property type="project" value="InterPro"/>
</dbReference>
<organism evidence="2 3">
    <name type="scientific">Podospora fimiseda</name>
    <dbReference type="NCBI Taxonomy" id="252190"/>
    <lineage>
        <taxon>Eukaryota</taxon>
        <taxon>Fungi</taxon>
        <taxon>Dikarya</taxon>
        <taxon>Ascomycota</taxon>
        <taxon>Pezizomycotina</taxon>
        <taxon>Sordariomycetes</taxon>
        <taxon>Sordariomycetidae</taxon>
        <taxon>Sordariales</taxon>
        <taxon>Podosporaceae</taxon>
        <taxon>Podospora</taxon>
    </lineage>
</organism>
<dbReference type="Pfam" id="PF01613">
    <property type="entry name" value="Flavin_Reduct"/>
    <property type="match status" value="1"/>
</dbReference>
<dbReference type="SMART" id="SM00903">
    <property type="entry name" value="Flavin_Reduct"/>
    <property type="match status" value="1"/>
</dbReference>
<keyword evidence="3" id="KW-1185">Reference proteome</keyword>
<proteinExistence type="predicted"/>
<dbReference type="PANTHER" id="PTHR43812:SF2">
    <property type="entry name" value="FLAVIN REDUCTASE LIKE DOMAIN-CONTAINING PROTEIN"/>
    <property type="match status" value="1"/>
</dbReference>
<dbReference type="InterPro" id="IPR002563">
    <property type="entry name" value="Flavin_Rdtase-like_dom"/>
</dbReference>
<accession>A0AAN7BE85</accession>
<dbReference type="PANTHER" id="PTHR43812">
    <property type="entry name" value="BLR2425 PROTEIN"/>
    <property type="match status" value="1"/>
</dbReference>
<sequence length="240" mass="26678">MLYLPSKTDHNLPHDPFKACVIPRPIGWISTTSPSGRHNLAPFSQFNNLTFDPPYVMFAANQSTLPPNGKKDTVLNVEATQKFVWNLATYDLRHAVNASAQQFPHGTDEFLKAGLEKEFSTLLPGDDENPVPMVKNSPVKFECEYHSTLRLPGGGKLGSVDVVIARVIGVHIADWALNREGKLDVKKTRPIARCGYFDYVVLEETFQMVIPGMDEGLLAGLEGSKVRVGEWEKKGRESKL</sequence>
<dbReference type="InterPro" id="IPR012349">
    <property type="entry name" value="Split_barrel_FMN-bd"/>
</dbReference>
<evidence type="ECO:0000313" key="3">
    <source>
        <dbReference type="Proteomes" id="UP001301958"/>
    </source>
</evidence>
<evidence type="ECO:0000313" key="2">
    <source>
        <dbReference type="EMBL" id="KAK4220718.1"/>
    </source>
</evidence>
<gene>
    <name evidence="2" type="ORF">QBC38DRAFT_493629</name>
</gene>
<dbReference type="AlphaFoldDB" id="A0AAN7BE85"/>
<protein>
    <recommendedName>
        <fullName evidence="1">Flavin reductase like domain-containing protein</fullName>
    </recommendedName>
</protein>
<reference evidence="2" key="2">
    <citation type="submission" date="2023-05" db="EMBL/GenBank/DDBJ databases">
        <authorList>
            <consortium name="Lawrence Berkeley National Laboratory"/>
            <person name="Steindorff A."/>
            <person name="Hensen N."/>
            <person name="Bonometti L."/>
            <person name="Westerberg I."/>
            <person name="Brannstrom I.O."/>
            <person name="Guillou S."/>
            <person name="Cros-Aarteil S."/>
            <person name="Calhoun S."/>
            <person name="Haridas S."/>
            <person name="Kuo A."/>
            <person name="Mondo S."/>
            <person name="Pangilinan J."/>
            <person name="Riley R."/>
            <person name="Labutti K."/>
            <person name="Andreopoulos B."/>
            <person name="Lipzen A."/>
            <person name="Chen C."/>
            <person name="Yanf M."/>
            <person name="Daum C."/>
            <person name="Ng V."/>
            <person name="Clum A."/>
            <person name="Ohm R."/>
            <person name="Martin F."/>
            <person name="Silar P."/>
            <person name="Natvig D."/>
            <person name="Lalanne C."/>
            <person name="Gautier V."/>
            <person name="Ament-Velasquez S.L."/>
            <person name="Kruys A."/>
            <person name="Hutchinson M.I."/>
            <person name="Powell A.J."/>
            <person name="Barry K."/>
            <person name="Miller A.N."/>
            <person name="Grigoriev I.V."/>
            <person name="Debuchy R."/>
            <person name="Gladieux P."/>
            <person name="Thoren M.H."/>
            <person name="Johannesson H."/>
        </authorList>
    </citation>
    <scope>NUCLEOTIDE SEQUENCE</scope>
    <source>
        <strain evidence="2">CBS 990.96</strain>
    </source>
</reference>
<comment type="caution">
    <text evidence="2">The sequence shown here is derived from an EMBL/GenBank/DDBJ whole genome shotgun (WGS) entry which is preliminary data.</text>
</comment>
<feature type="domain" description="Flavin reductase like" evidence="1">
    <location>
        <begin position="19"/>
        <end position="176"/>
    </location>
</feature>
<dbReference type="Proteomes" id="UP001301958">
    <property type="component" value="Unassembled WGS sequence"/>
</dbReference>
<dbReference type="Gene3D" id="2.30.110.10">
    <property type="entry name" value="Electron Transport, Fmn-binding Protein, Chain A"/>
    <property type="match status" value="1"/>
</dbReference>
<evidence type="ECO:0000259" key="1">
    <source>
        <dbReference type="SMART" id="SM00903"/>
    </source>
</evidence>
<reference evidence="2" key="1">
    <citation type="journal article" date="2023" name="Mol. Phylogenet. Evol.">
        <title>Genome-scale phylogeny and comparative genomics of the fungal order Sordariales.</title>
        <authorList>
            <person name="Hensen N."/>
            <person name="Bonometti L."/>
            <person name="Westerberg I."/>
            <person name="Brannstrom I.O."/>
            <person name="Guillou S."/>
            <person name="Cros-Aarteil S."/>
            <person name="Calhoun S."/>
            <person name="Haridas S."/>
            <person name="Kuo A."/>
            <person name="Mondo S."/>
            <person name="Pangilinan J."/>
            <person name="Riley R."/>
            <person name="LaButti K."/>
            <person name="Andreopoulos B."/>
            <person name="Lipzen A."/>
            <person name="Chen C."/>
            <person name="Yan M."/>
            <person name="Daum C."/>
            <person name="Ng V."/>
            <person name="Clum A."/>
            <person name="Steindorff A."/>
            <person name="Ohm R.A."/>
            <person name="Martin F."/>
            <person name="Silar P."/>
            <person name="Natvig D.O."/>
            <person name="Lalanne C."/>
            <person name="Gautier V."/>
            <person name="Ament-Velasquez S.L."/>
            <person name="Kruys A."/>
            <person name="Hutchinson M.I."/>
            <person name="Powell A.J."/>
            <person name="Barry K."/>
            <person name="Miller A.N."/>
            <person name="Grigoriev I.V."/>
            <person name="Debuchy R."/>
            <person name="Gladieux P."/>
            <person name="Hiltunen Thoren M."/>
            <person name="Johannesson H."/>
        </authorList>
    </citation>
    <scope>NUCLEOTIDE SEQUENCE</scope>
    <source>
        <strain evidence="2">CBS 990.96</strain>
    </source>
</reference>
<dbReference type="SUPFAM" id="SSF50475">
    <property type="entry name" value="FMN-binding split barrel"/>
    <property type="match status" value="1"/>
</dbReference>